<evidence type="ECO:0000313" key="2">
    <source>
        <dbReference type="EMBL" id="KAK2640756.1"/>
    </source>
</evidence>
<feature type="region of interest" description="Disordered" evidence="1">
    <location>
        <begin position="1"/>
        <end position="29"/>
    </location>
</feature>
<sequence>MGKSKEKMAATSGSGSVPKQTKKSNPKTPRVILNRDYEIRLDMMNAKNEFIAERGINLEELGGTPIPNVLRRIKWETYVSQPPPYKPEIVREFFVAMIPDYFQARGSV</sequence>
<organism evidence="2 3">
    <name type="scientific">Dipteronia dyeriana</name>
    <dbReference type="NCBI Taxonomy" id="168575"/>
    <lineage>
        <taxon>Eukaryota</taxon>
        <taxon>Viridiplantae</taxon>
        <taxon>Streptophyta</taxon>
        <taxon>Embryophyta</taxon>
        <taxon>Tracheophyta</taxon>
        <taxon>Spermatophyta</taxon>
        <taxon>Magnoliopsida</taxon>
        <taxon>eudicotyledons</taxon>
        <taxon>Gunneridae</taxon>
        <taxon>Pentapetalae</taxon>
        <taxon>rosids</taxon>
        <taxon>malvids</taxon>
        <taxon>Sapindales</taxon>
        <taxon>Sapindaceae</taxon>
        <taxon>Hippocastanoideae</taxon>
        <taxon>Acereae</taxon>
        <taxon>Dipteronia</taxon>
    </lineage>
</organism>
<proteinExistence type="predicted"/>
<protein>
    <submittedName>
        <fullName evidence="2">Uncharacterized protein</fullName>
    </submittedName>
</protein>
<dbReference type="EMBL" id="JANJYI010000007">
    <property type="protein sequence ID" value="KAK2640756.1"/>
    <property type="molecule type" value="Genomic_DNA"/>
</dbReference>
<reference evidence="2" key="1">
    <citation type="journal article" date="2023" name="Plant J.">
        <title>Genome sequences and population genomics provide insights into the demographic history, inbreeding, and mutation load of two 'living fossil' tree species of Dipteronia.</title>
        <authorList>
            <person name="Feng Y."/>
            <person name="Comes H.P."/>
            <person name="Chen J."/>
            <person name="Zhu S."/>
            <person name="Lu R."/>
            <person name="Zhang X."/>
            <person name="Li P."/>
            <person name="Qiu J."/>
            <person name="Olsen K.M."/>
            <person name="Qiu Y."/>
        </authorList>
    </citation>
    <scope>NUCLEOTIDE SEQUENCE</scope>
    <source>
        <strain evidence="2">KIB01</strain>
    </source>
</reference>
<accession>A0AAD9WRI5</accession>
<comment type="caution">
    <text evidence="2">The sequence shown here is derived from an EMBL/GenBank/DDBJ whole genome shotgun (WGS) entry which is preliminary data.</text>
</comment>
<gene>
    <name evidence="2" type="ORF">Ddye_022519</name>
</gene>
<dbReference type="Proteomes" id="UP001280121">
    <property type="component" value="Unassembled WGS sequence"/>
</dbReference>
<evidence type="ECO:0000256" key="1">
    <source>
        <dbReference type="SAM" id="MobiDB-lite"/>
    </source>
</evidence>
<dbReference type="AlphaFoldDB" id="A0AAD9WRI5"/>
<evidence type="ECO:0000313" key="3">
    <source>
        <dbReference type="Proteomes" id="UP001280121"/>
    </source>
</evidence>
<keyword evidence="3" id="KW-1185">Reference proteome</keyword>
<name>A0AAD9WRI5_9ROSI</name>